<evidence type="ECO:0000256" key="8">
    <source>
        <dbReference type="ARBA" id="ARBA00031345"/>
    </source>
</evidence>
<evidence type="ECO:0000256" key="6">
    <source>
        <dbReference type="ARBA" id="ARBA00023034"/>
    </source>
</evidence>
<keyword evidence="7" id="KW-0472">Membrane</keyword>
<accession>A0AAE1FU76</accession>
<comment type="similarity">
    <text evidence="2">Belongs to the COG7 family.</text>
</comment>
<organism evidence="10 11">
    <name type="scientific">Petrolisthes cinctipes</name>
    <name type="common">Flat porcelain crab</name>
    <dbReference type="NCBI Taxonomy" id="88211"/>
    <lineage>
        <taxon>Eukaryota</taxon>
        <taxon>Metazoa</taxon>
        <taxon>Ecdysozoa</taxon>
        <taxon>Arthropoda</taxon>
        <taxon>Crustacea</taxon>
        <taxon>Multicrustacea</taxon>
        <taxon>Malacostraca</taxon>
        <taxon>Eumalacostraca</taxon>
        <taxon>Eucarida</taxon>
        <taxon>Decapoda</taxon>
        <taxon>Pleocyemata</taxon>
        <taxon>Anomura</taxon>
        <taxon>Galatheoidea</taxon>
        <taxon>Porcellanidae</taxon>
        <taxon>Petrolisthes</taxon>
    </lineage>
</organism>
<dbReference type="PANTHER" id="PTHR21443">
    <property type="entry name" value="CONSERVED OLIGOMERIC GOLGI COMPLEX COMPONENT 7"/>
    <property type="match status" value="1"/>
</dbReference>
<evidence type="ECO:0000256" key="3">
    <source>
        <dbReference type="ARBA" id="ARBA00020984"/>
    </source>
</evidence>
<keyword evidence="9" id="KW-0175">Coiled coil</keyword>
<keyword evidence="11" id="KW-1185">Reference proteome</keyword>
<keyword evidence="4" id="KW-0813">Transport</keyword>
<evidence type="ECO:0000256" key="9">
    <source>
        <dbReference type="SAM" id="Coils"/>
    </source>
</evidence>
<dbReference type="GO" id="GO:0007030">
    <property type="term" value="P:Golgi organization"/>
    <property type="evidence" value="ECO:0007669"/>
    <property type="project" value="TreeGrafter"/>
</dbReference>
<evidence type="ECO:0000313" key="11">
    <source>
        <dbReference type="Proteomes" id="UP001286313"/>
    </source>
</evidence>
<evidence type="ECO:0000256" key="1">
    <source>
        <dbReference type="ARBA" id="ARBA00004395"/>
    </source>
</evidence>
<evidence type="ECO:0000256" key="7">
    <source>
        <dbReference type="ARBA" id="ARBA00023136"/>
    </source>
</evidence>
<keyword evidence="5" id="KW-0653">Protein transport</keyword>
<name>A0AAE1FU76_PETCI</name>
<protein>
    <recommendedName>
        <fullName evidence="3">Conserved oligomeric Golgi complex subunit 7</fullName>
    </recommendedName>
    <alternativeName>
        <fullName evidence="8">Component of oligomeric Golgi complex 7</fullName>
    </alternativeName>
</protein>
<dbReference type="Pfam" id="PF10191">
    <property type="entry name" value="COG7"/>
    <property type="match status" value="2"/>
</dbReference>
<evidence type="ECO:0000256" key="5">
    <source>
        <dbReference type="ARBA" id="ARBA00022927"/>
    </source>
</evidence>
<feature type="coiled-coil region" evidence="9">
    <location>
        <begin position="38"/>
        <end position="97"/>
    </location>
</feature>
<evidence type="ECO:0000313" key="10">
    <source>
        <dbReference type="EMBL" id="KAK3880470.1"/>
    </source>
</evidence>
<dbReference type="GO" id="GO:0006886">
    <property type="term" value="P:intracellular protein transport"/>
    <property type="evidence" value="ECO:0007669"/>
    <property type="project" value="InterPro"/>
</dbReference>
<gene>
    <name evidence="10" type="ORF">Pcinc_015072</name>
</gene>
<keyword evidence="6" id="KW-0333">Golgi apparatus</keyword>
<dbReference type="InterPro" id="IPR019335">
    <property type="entry name" value="COG7"/>
</dbReference>
<dbReference type="PANTHER" id="PTHR21443:SF0">
    <property type="entry name" value="CONSERVED OLIGOMERIC GOLGI COMPLEX SUBUNIT 7"/>
    <property type="match status" value="1"/>
</dbReference>
<dbReference type="AlphaFoldDB" id="A0AAE1FU76"/>
<evidence type="ECO:0000256" key="4">
    <source>
        <dbReference type="ARBA" id="ARBA00022448"/>
    </source>
</evidence>
<dbReference type="GO" id="GO:0000139">
    <property type="term" value="C:Golgi membrane"/>
    <property type="evidence" value="ECO:0007669"/>
    <property type="project" value="UniProtKB-SubCell"/>
</dbReference>
<proteinExistence type="inferred from homology"/>
<dbReference type="Proteomes" id="UP001286313">
    <property type="component" value="Unassembled WGS sequence"/>
</dbReference>
<dbReference type="GO" id="GO:0006890">
    <property type="term" value="P:retrograde vesicle-mediated transport, Golgi to endoplasmic reticulum"/>
    <property type="evidence" value="ECO:0007669"/>
    <property type="project" value="TreeGrafter"/>
</dbReference>
<comment type="subcellular location">
    <subcellularLocation>
        <location evidence="1">Golgi apparatus membrane</location>
        <topology evidence="1">Peripheral membrane protein</topology>
    </subcellularLocation>
</comment>
<reference evidence="10" key="1">
    <citation type="submission" date="2023-10" db="EMBL/GenBank/DDBJ databases">
        <title>Genome assemblies of two species of porcelain crab, Petrolisthes cinctipes and Petrolisthes manimaculis (Anomura: Porcellanidae).</title>
        <authorList>
            <person name="Angst P."/>
        </authorList>
    </citation>
    <scope>NUCLEOTIDE SEQUENCE</scope>
    <source>
        <strain evidence="10">PB745_01</strain>
        <tissue evidence="10">Gill</tissue>
    </source>
</reference>
<dbReference type="GO" id="GO:0017119">
    <property type="term" value="C:Golgi transport complex"/>
    <property type="evidence" value="ECO:0007669"/>
    <property type="project" value="InterPro"/>
</dbReference>
<comment type="caution">
    <text evidence="10">The sequence shown here is derived from an EMBL/GenBank/DDBJ whole genome shotgun (WGS) entry which is preliminary data.</text>
</comment>
<sequence length="746" mass="82384">MDLHTFSQDNFDPKDWINNVFRSQEAQQNRDQYASSLVMRLQLAIQEVNNALEETSQQVVGSLPRVLRDIESLGHEVAVLKNQMNSVRQDIEKVEHNTAASMQTLVKLDTLKGRLVASSQALREADNWTTLSTDIEEVMEGGDIEAIGGKLVALQNCLGILTHVPDYEERVAHLEGLKVRLEALASPHIVAAFTHHNLEESIKYARLLRSLGRVSQLESYYHKCEMGQLGAAWRGGVEGAQLSATPTWLTSFYDRLSLLTSQQVRWCGQVFEGSDPNLLLSRLVASTLASLDPPMNQVIAAAIKQQEEPLLFLVTVKSTGDQFLKDLEGTLGSPKTAHRNATYMSNEDALCESERMVVSAVLKPLQEQVAKLQEYEEAQLLSHLISADIVKSDMTETLRRFREYCSKLTTQAESAAQRCLQLTNGWCFPSMVAALTSYIEQFAGRLAQAARHVEKQKASITDDWTVFTTCLNLIQAAGELVMAVDSCEHTLATLFTSAAARLTWEATASPFTPTPDLLLSPATITLLRDMITKVVDEDGRVLERSMTECLNQCQSSVEAALQTITSPVSSQLAVLPDLPAWQANPGSSSQLSASFSPQEYITQIGQYLMTLPQHLEPLLVNHTPALNRALQESNTACSSSGRIVSESEISAADFLISSVGQNTCRMYTEAVLRIPQITTTMVTQLTTDIDYICNILEDLGVSSCEPLDKLNILLKASPEQYWKVAPGNNPRLIAAVRQMRNIPVQS</sequence>
<dbReference type="EMBL" id="JAWQEG010001323">
    <property type="protein sequence ID" value="KAK3880470.1"/>
    <property type="molecule type" value="Genomic_DNA"/>
</dbReference>
<evidence type="ECO:0000256" key="2">
    <source>
        <dbReference type="ARBA" id="ARBA00005831"/>
    </source>
</evidence>